<evidence type="ECO:0000313" key="3">
    <source>
        <dbReference type="Proteomes" id="UP001201163"/>
    </source>
</evidence>
<accession>A0AAD4LLU6</accession>
<dbReference type="SUPFAM" id="SSF48264">
    <property type="entry name" value="Cytochrome P450"/>
    <property type="match status" value="1"/>
</dbReference>
<evidence type="ECO:0000313" key="2">
    <source>
        <dbReference type="EMBL" id="KAH8996697.1"/>
    </source>
</evidence>
<evidence type="ECO:0000256" key="1">
    <source>
        <dbReference type="SAM" id="SignalP"/>
    </source>
</evidence>
<proteinExistence type="predicted"/>
<sequence>MDSVRVLRLLCIYLGVVPVEGEMMKAPLWPYAARFTLNAATAPGVDGAEGGQSTGDHVPTGDSHYRQRQILLPAFGSSESKAQVPILRDCAHELVQEFRSRVDSESHSGGRREENTLEFLCRAILNVRPDIRAKGFGLPSNWKVFFQGVIDHVLPPSLLDTMIYLPTSGLAFYVVTSPEMDDGKDALSQIGIMNSLISTLLEAGYETAGTSLGWILFELATHLDEHQLREEVNKEIWGEGADVWRPISWNGQDHRTQRYLLAPDTAPVLAGGSREQPWNGLINEASDQALIRLQNHRRSYWNSLRALTEKATSTWIRWDPVVESEERKGNQLPFKVSLISLAGKGTRVNFKWKSHLRHDTGGYGALCTAFTCTSVTPVIQEIMGSSRAVLIMIMIHDASGRVVDRYGVSHIIGEI</sequence>
<comment type="caution">
    <text evidence="2">The sequence shown here is derived from an EMBL/GenBank/DDBJ whole genome shotgun (WGS) entry which is preliminary data.</text>
</comment>
<dbReference type="EMBL" id="JAKELL010000008">
    <property type="protein sequence ID" value="KAH8996697.1"/>
    <property type="molecule type" value="Genomic_DNA"/>
</dbReference>
<dbReference type="GO" id="GO:0005506">
    <property type="term" value="F:iron ion binding"/>
    <property type="evidence" value="ECO:0007669"/>
    <property type="project" value="InterPro"/>
</dbReference>
<feature type="chain" id="PRO_5041969255" evidence="1">
    <location>
        <begin position="22"/>
        <end position="415"/>
    </location>
</feature>
<gene>
    <name evidence="2" type="ORF">EDB92DRAFT_1814077</name>
</gene>
<dbReference type="Proteomes" id="UP001201163">
    <property type="component" value="Unassembled WGS sequence"/>
</dbReference>
<dbReference type="InterPro" id="IPR036396">
    <property type="entry name" value="Cyt_P450_sf"/>
</dbReference>
<dbReference type="GO" id="GO:0020037">
    <property type="term" value="F:heme binding"/>
    <property type="evidence" value="ECO:0007669"/>
    <property type="project" value="InterPro"/>
</dbReference>
<dbReference type="GO" id="GO:0004497">
    <property type="term" value="F:monooxygenase activity"/>
    <property type="evidence" value="ECO:0007669"/>
    <property type="project" value="InterPro"/>
</dbReference>
<keyword evidence="1" id="KW-0732">Signal</keyword>
<protein>
    <submittedName>
        <fullName evidence="2">Uncharacterized protein</fullName>
    </submittedName>
</protein>
<dbReference type="AlphaFoldDB" id="A0AAD4LLU6"/>
<dbReference type="GO" id="GO:0016705">
    <property type="term" value="F:oxidoreductase activity, acting on paired donors, with incorporation or reduction of molecular oxygen"/>
    <property type="evidence" value="ECO:0007669"/>
    <property type="project" value="InterPro"/>
</dbReference>
<dbReference type="Gene3D" id="1.10.630.10">
    <property type="entry name" value="Cytochrome P450"/>
    <property type="match status" value="1"/>
</dbReference>
<name>A0AAD4LLU6_9AGAM</name>
<feature type="signal peptide" evidence="1">
    <location>
        <begin position="1"/>
        <end position="21"/>
    </location>
</feature>
<reference evidence="2" key="1">
    <citation type="submission" date="2022-01" db="EMBL/GenBank/DDBJ databases">
        <title>Comparative genomics reveals a dynamic genome evolution in the ectomycorrhizal milk-cap (Lactarius) mushrooms.</title>
        <authorList>
            <consortium name="DOE Joint Genome Institute"/>
            <person name="Lebreton A."/>
            <person name="Tang N."/>
            <person name="Kuo A."/>
            <person name="LaButti K."/>
            <person name="Drula E."/>
            <person name="Barry K."/>
            <person name="Clum A."/>
            <person name="Lipzen A."/>
            <person name="Mousain D."/>
            <person name="Ng V."/>
            <person name="Wang R."/>
            <person name="Wang X."/>
            <person name="Dai Y."/>
            <person name="Henrissat B."/>
            <person name="Grigoriev I.V."/>
            <person name="Guerin-Laguette A."/>
            <person name="Yu F."/>
            <person name="Martin F.M."/>
        </authorList>
    </citation>
    <scope>NUCLEOTIDE SEQUENCE</scope>
    <source>
        <strain evidence="2">QP</strain>
    </source>
</reference>
<keyword evidence="3" id="KW-1185">Reference proteome</keyword>
<organism evidence="2 3">
    <name type="scientific">Lactarius akahatsu</name>
    <dbReference type="NCBI Taxonomy" id="416441"/>
    <lineage>
        <taxon>Eukaryota</taxon>
        <taxon>Fungi</taxon>
        <taxon>Dikarya</taxon>
        <taxon>Basidiomycota</taxon>
        <taxon>Agaricomycotina</taxon>
        <taxon>Agaricomycetes</taxon>
        <taxon>Russulales</taxon>
        <taxon>Russulaceae</taxon>
        <taxon>Lactarius</taxon>
    </lineage>
</organism>